<sequence length="141" mass="17067">MPQLLFFLVGTLAAFSVQAEIYRWVDEQGRVHFGERYQEGAQEIEVTPQIIERDPQVLQREDNLRRLMEVRREERSVENARLAEQRKKQQAMCQDMRQQLAQFDRRVFWYEKDASGKRREVDRQRVEARKAEIQNLVRERC</sequence>
<reference evidence="3" key="1">
    <citation type="journal article" date="2015" name="Nature">
        <title>Complex archaea that bridge the gap between prokaryotes and eukaryotes.</title>
        <authorList>
            <person name="Spang A."/>
            <person name="Saw J.H."/>
            <person name="Jorgensen S.L."/>
            <person name="Zaremba-Niedzwiedzka K."/>
            <person name="Martijn J."/>
            <person name="Lind A.E."/>
            <person name="van Eijk R."/>
            <person name="Schleper C."/>
            <person name="Guy L."/>
            <person name="Ettema T.J."/>
        </authorList>
    </citation>
    <scope>NUCLEOTIDE SEQUENCE</scope>
</reference>
<gene>
    <name evidence="3" type="ORF">LCGC14_0300330</name>
</gene>
<dbReference type="Pfam" id="PF13511">
    <property type="entry name" value="DUF4124"/>
    <property type="match status" value="1"/>
</dbReference>
<evidence type="ECO:0000313" key="3">
    <source>
        <dbReference type="EMBL" id="KKN83284.1"/>
    </source>
</evidence>
<feature type="coiled-coil region" evidence="1">
    <location>
        <begin position="79"/>
        <end position="106"/>
    </location>
</feature>
<keyword evidence="1" id="KW-0175">Coiled coil</keyword>
<evidence type="ECO:0000256" key="1">
    <source>
        <dbReference type="SAM" id="Coils"/>
    </source>
</evidence>
<comment type="caution">
    <text evidence="3">The sequence shown here is derived from an EMBL/GenBank/DDBJ whole genome shotgun (WGS) entry which is preliminary data.</text>
</comment>
<feature type="domain" description="DUF4124" evidence="2">
    <location>
        <begin position="12"/>
        <end position="48"/>
    </location>
</feature>
<evidence type="ECO:0000259" key="2">
    <source>
        <dbReference type="Pfam" id="PF13511"/>
    </source>
</evidence>
<dbReference type="EMBL" id="LAZR01000187">
    <property type="protein sequence ID" value="KKN83284.1"/>
    <property type="molecule type" value="Genomic_DNA"/>
</dbReference>
<proteinExistence type="predicted"/>
<dbReference type="AlphaFoldDB" id="A0A0F9TVD5"/>
<organism evidence="3">
    <name type="scientific">marine sediment metagenome</name>
    <dbReference type="NCBI Taxonomy" id="412755"/>
    <lineage>
        <taxon>unclassified sequences</taxon>
        <taxon>metagenomes</taxon>
        <taxon>ecological metagenomes</taxon>
    </lineage>
</organism>
<name>A0A0F9TVD5_9ZZZZ</name>
<dbReference type="InterPro" id="IPR025392">
    <property type="entry name" value="DUF4124"/>
</dbReference>
<accession>A0A0F9TVD5</accession>
<protein>
    <recommendedName>
        <fullName evidence="2">DUF4124 domain-containing protein</fullName>
    </recommendedName>
</protein>